<evidence type="ECO:0000313" key="2">
    <source>
        <dbReference type="EMBL" id="PNX96014.1"/>
    </source>
</evidence>
<dbReference type="EMBL" id="ASHM01014060">
    <property type="protein sequence ID" value="PNX96014.1"/>
    <property type="molecule type" value="Genomic_DNA"/>
</dbReference>
<sequence>MAKNSKALIIFALAMFLVSLWCMKVTEAHGTNEEHVGCNTKHPDGGEECTDEDDVLGLYADIDDTFKNTKRTAHHLHHHHHDGLVGGDHEDSPDVAHNNRTFTPPFYVFNVWPGHILSYVAVNFSGIQQPTAPLQPPPQTTILRVHGPLRLRLNTSFKFGLGDWFRCTNT</sequence>
<reference evidence="2 3" key="2">
    <citation type="journal article" date="2017" name="Front. Plant Sci.">
        <title>Gene Classification and Mining of Molecular Markers Useful in Red Clover (Trifolium pratense) Breeding.</title>
        <authorList>
            <person name="Istvanek J."/>
            <person name="Dluhosova J."/>
            <person name="Dluhos P."/>
            <person name="Patkova L."/>
            <person name="Nedelnik J."/>
            <person name="Repkova J."/>
        </authorList>
    </citation>
    <scope>NUCLEOTIDE SEQUENCE [LARGE SCALE GENOMIC DNA]</scope>
    <source>
        <strain evidence="3">cv. Tatra</strain>
        <tissue evidence="2">Young leaves</tissue>
    </source>
</reference>
<proteinExistence type="predicted"/>
<dbReference type="AlphaFoldDB" id="A0A2K3MZ28"/>
<reference evidence="2 3" key="1">
    <citation type="journal article" date="2014" name="Am. J. Bot.">
        <title>Genome assembly and annotation for red clover (Trifolium pratense; Fabaceae).</title>
        <authorList>
            <person name="Istvanek J."/>
            <person name="Jaros M."/>
            <person name="Krenek A."/>
            <person name="Repkova J."/>
        </authorList>
    </citation>
    <scope>NUCLEOTIDE SEQUENCE [LARGE SCALE GENOMIC DNA]</scope>
    <source>
        <strain evidence="3">cv. Tatra</strain>
        <tissue evidence="2">Young leaves</tissue>
    </source>
</reference>
<keyword evidence="1" id="KW-0732">Signal</keyword>
<dbReference type="Proteomes" id="UP000236291">
    <property type="component" value="Unassembled WGS sequence"/>
</dbReference>
<feature type="chain" id="PRO_5014365855" evidence="1">
    <location>
        <begin position="29"/>
        <end position="170"/>
    </location>
</feature>
<gene>
    <name evidence="2" type="ORF">L195_g019214</name>
</gene>
<evidence type="ECO:0000313" key="3">
    <source>
        <dbReference type="Proteomes" id="UP000236291"/>
    </source>
</evidence>
<evidence type="ECO:0000256" key="1">
    <source>
        <dbReference type="SAM" id="SignalP"/>
    </source>
</evidence>
<feature type="signal peptide" evidence="1">
    <location>
        <begin position="1"/>
        <end position="28"/>
    </location>
</feature>
<organism evidence="2 3">
    <name type="scientific">Trifolium pratense</name>
    <name type="common">Red clover</name>
    <dbReference type="NCBI Taxonomy" id="57577"/>
    <lineage>
        <taxon>Eukaryota</taxon>
        <taxon>Viridiplantae</taxon>
        <taxon>Streptophyta</taxon>
        <taxon>Embryophyta</taxon>
        <taxon>Tracheophyta</taxon>
        <taxon>Spermatophyta</taxon>
        <taxon>Magnoliopsida</taxon>
        <taxon>eudicotyledons</taxon>
        <taxon>Gunneridae</taxon>
        <taxon>Pentapetalae</taxon>
        <taxon>rosids</taxon>
        <taxon>fabids</taxon>
        <taxon>Fabales</taxon>
        <taxon>Fabaceae</taxon>
        <taxon>Papilionoideae</taxon>
        <taxon>50 kb inversion clade</taxon>
        <taxon>NPAAA clade</taxon>
        <taxon>Hologalegina</taxon>
        <taxon>IRL clade</taxon>
        <taxon>Trifolieae</taxon>
        <taxon>Trifolium</taxon>
    </lineage>
</organism>
<accession>A0A2K3MZ28</accession>
<comment type="caution">
    <text evidence="2">The sequence shown here is derived from an EMBL/GenBank/DDBJ whole genome shotgun (WGS) entry which is preliminary data.</text>
</comment>
<name>A0A2K3MZ28_TRIPR</name>
<protein>
    <submittedName>
        <fullName evidence="2">Uncharacterized protein</fullName>
    </submittedName>
</protein>